<accession>A0AAU8A268</accession>
<name>A0AAU8A268_9BURK</name>
<dbReference type="Pfam" id="PF16747">
    <property type="entry name" value="Adhesin_E"/>
    <property type="match status" value="1"/>
</dbReference>
<protein>
    <recommendedName>
        <fullName evidence="2">Surface-adhesin protein E-like domain-containing protein</fullName>
    </recommendedName>
</protein>
<feature type="domain" description="Surface-adhesin protein E-like" evidence="2">
    <location>
        <begin position="21"/>
        <end position="133"/>
    </location>
</feature>
<gene>
    <name evidence="3" type="ORF">NKE59_07080</name>
</gene>
<dbReference type="InterPro" id="IPR031939">
    <property type="entry name" value="Adhesin_E-like"/>
</dbReference>
<proteinExistence type="predicted"/>
<evidence type="ECO:0000256" key="1">
    <source>
        <dbReference type="SAM" id="SignalP"/>
    </source>
</evidence>
<feature type="signal peptide" evidence="1">
    <location>
        <begin position="1"/>
        <end position="19"/>
    </location>
</feature>
<evidence type="ECO:0000259" key="2">
    <source>
        <dbReference type="Pfam" id="PF16747"/>
    </source>
</evidence>
<keyword evidence="1" id="KW-0732">Signal</keyword>
<sequence length="135" mass="15429">MNKVLLSLLFFLLVQPAYAKWVLISKDGQGNSYFYEDTKVVLNPGAEQVSAWQMISYEERMSAPNGESIYSVIQDISYFCRPGYESYKQFYIGYYSGSNGGGVSVQNVDTSDSNWERVIPDTMSELLFKFFCKKN</sequence>
<reference evidence="3" key="1">
    <citation type="submission" date="2022-06" db="EMBL/GenBank/DDBJ databases">
        <title>New Polynucleobacter species.</title>
        <authorList>
            <person name="Hahn M.W."/>
        </authorList>
    </citation>
    <scope>NUCLEOTIDE SEQUENCE</scope>
    <source>
        <strain evidence="3">UK-FUSCHL-C3</strain>
    </source>
</reference>
<dbReference type="EMBL" id="CP099959">
    <property type="protein sequence ID" value="XCC57253.1"/>
    <property type="molecule type" value="Genomic_DNA"/>
</dbReference>
<dbReference type="RefSeq" id="WP_353438282.1">
    <property type="nucleotide sequence ID" value="NZ_CP099959.1"/>
</dbReference>
<dbReference type="AlphaFoldDB" id="A0AAU8A268"/>
<feature type="chain" id="PRO_5043448246" description="Surface-adhesin protein E-like domain-containing protein" evidence="1">
    <location>
        <begin position="20"/>
        <end position="135"/>
    </location>
</feature>
<organism evidence="3">
    <name type="scientific">Polynucleobacter sp. UK-FUSCHL-C3</name>
    <dbReference type="NCBI Taxonomy" id="2955208"/>
    <lineage>
        <taxon>Bacteria</taxon>
        <taxon>Pseudomonadati</taxon>
        <taxon>Pseudomonadota</taxon>
        <taxon>Betaproteobacteria</taxon>
        <taxon>Burkholderiales</taxon>
        <taxon>Burkholderiaceae</taxon>
        <taxon>Polynucleobacter</taxon>
    </lineage>
</organism>
<evidence type="ECO:0000313" key="3">
    <source>
        <dbReference type="EMBL" id="XCC57253.1"/>
    </source>
</evidence>